<sequence>MLPEHVEDLKTIREFRNVFDAEVQKLEADGFQLGTKIATTGDNSWPMPVNLKRLIWNAHKTFKVDLRRSSDMHLMEIVEAVDELQERLKVVTGDDAMSMEAQKNATLFFSILLRSTFATSLLIHFFCDGISWGPPGDGSSAGSAEAVLVTALRTRNAKIGERSKVPPSGGMSPRNMFNEDVQELEATVSSGGNGVSEVVNNEVVCGGLKSNGLWLKGGVESGSAIRQVETNWFEVHFGLSSGEEDESIFRYVDFERKFC</sequence>
<feature type="domain" description="RNA polymerase Rpb1" evidence="1">
    <location>
        <begin position="4"/>
        <end position="121"/>
    </location>
</feature>
<reference evidence="2" key="1">
    <citation type="submission" date="2022-12" db="EMBL/GenBank/DDBJ databases">
        <title>Draft genome assemblies for two species of Escallonia (Escalloniales).</title>
        <authorList>
            <person name="Chanderbali A."/>
            <person name="Dervinis C."/>
            <person name="Anghel I."/>
            <person name="Soltis D."/>
            <person name="Soltis P."/>
            <person name="Zapata F."/>
        </authorList>
    </citation>
    <scope>NUCLEOTIDE SEQUENCE</scope>
    <source>
        <strain evidence="2">UCBG92.1500</strain>
        <tissue evidence="2">Leaf</tissue>
    </source>
</reference>
<dbReference type="GO" id="GO:0006351">
    <property type="term" value="P:DNA-templated transcription"/>
    <property type="evidence" value="ECO:0007669"/>
    <property type="project" value="InterPro"/>
</dbReference>
<dbReference type="GO" id="GO:0003899">
    <property type="term" value="F:DNA-directed RNA polymerase activity"/>
    <property type="evidence" value="ECO:0007669"/>
    <property type="project" value="InterPro"/>
</dbReference>
<organism evidence="2 3">
    <name type="scientific">Escallonia rubra</name>
    <dbReference type="NCBI Taxonomy" id="112253"/>
    <lineage>
        <taxon>Eukaryota</taxon>
        <taxon>Viridiplantae</taxon>
        <taxon>Streptophyta</taxon>
        <taxon>Embryophyta</taxon>
        <taxon>Tracheophyta</taxon>
        <taxon>Spermatophyta</taxon>
        <taxon>Magnoliopsida</taxon>
        <taxon>eudicotyledons</taxon>
        <taxon>Gunneridae</taxon>
        <taxon>Pentapetalae</taxon>
        <taxon>asterids</taxon>
        <taxon>campanulids</taxon>
        <taxon>Escalloniales</taxon>
        <taxon>Escalloniaceae</taxon>
        <taxon>Escallonia</taxon>
    </lineage>
</organism>
<evidence type="ECO:0000259" key="1">
    <source>
        <dbReference type="Pfam" id="PF04992"/>
    </source>
</evidence>
<evidence type="ECO:0000313" key="2">
    <source>
        <dbReference type="EMBL" id="KAK2989437.1"/>
    </source>
</evidence>
<dbReference type="Pfam" id="PF04992">
    <property type="entry name" value="RNA_pol_Rpb1_6"/>
    <property type="match status" value="1"/>
</dbReference>
<dbReference type="Proteomes" id="UP001187471">
    <property type="component" value="Unassembled WGS sequence"/>
</dbReference>
<keyword evidence="3" id="KW-1185">Reference proteome</keyword>
<accession>A0AA88RI19</accession>
<proteinExistence type="predicted"/>
<dbReference type="AlphaFoldDB" id="A0AA88RI19"/>
<evidence type="ECO:0000313" key="3">
    <source>
        <dbReference type="Proteomes" id="UP001187471"/>
    </source>
</evidence>
<comment type="caution">
    <text evidence="2">The sequence shown here is derived from an EMBL/GenBank/DDBJ whole genome shotgun (WGS) entry which is preliminary data.</text>
</comment>
<protein>
    <recommendedName>
        <fullName evidence="1">RNA polymerase Rpb1 domain-containing protein</fullName>
    </recommendedName>
</protein>
<dbReference type="GO" id="GO:0003677">
    <property type="term" value="F:DNA binding"/>
    <property type="evidence" value="ECO:0007669"/>
    <property type="project" value="InterPro"/>
</dbReference>
<dbReference type="InterPro" id="IPR007075">
    <property type="entry name" value="RNA_pol_Rpb1_6"/>
</dbReference>
<dbReference type="EMBL" id="JAVXUO010000740">
    <property type="protein sequence ID" value="KAK2989437.1"/>
    <property type="molecule type" value="Genomic_DNA"/>
</dbReference>
<dbReference type="SUPFAM" id="SSF64484">
    <property type="entry name" value="beta and beta-prime subunits of DNA dependent RNA-polymerase"/>
    <property type="match status" value="1"/>
</dbReference>
<gene>
    <name evidence="2" type="ORF">RJ640_018755</name>
</gene>
<name>A0AA88RI19_9ASTE</name>